<dbReference type="Gene3D" id="3.40.1350.10">
    <property type="match status" value="1"/>
</dbReference>
<evidence type="ECO:0000313" key="2">
    <source>
        <dbReference type="Proteomes" id="UP000236497"/>
    </source>
</evidence>
<proteinExistence type="predicted"/>
<sequence length="336" mass="38803">MLIPISIEENNIDTSDTEISNSTFKDLKLKEEHIEEFLRKNIEVIFGEEESLLIVGQQVNNKEKGRSDLTAIDENGNIVLIEIKRDADDIKSRKEAFEFQAIRYAASYAKIKSPDVLVNKIFSKYIEKHKEEFELGDLTPAEKGKRIINDFLISNNSLKTFNQKQRIILVASSFDTQTLSAVAWLISNNVDISCFSIMPLKINNQVFLQVDRILPPSSIEDFYVDIEDNKEIEIGKNPTEIIRTNLPRMPKLFEWGLLKKGDKLYIRNHDKESSTAEVIDQRFVNYKGNKITYNQWGQDVTGWSSICIYEWAVKLDCDRTLDNLRRAKLQEINDGE</sequence>
<dbReference type="GO" id="GO:0003676">
    <property type="term" value="F:nucleic acid binding"/>
    <property type="evidence" value="ECO:0007669"/>
    <property type="project" value="InterPro"/>
</dbReference>
<name>A0A0H5SK32_HERHM</name>
<organism evidence="1 2">
    <name type="scientific">Herbinix hemicellulosilytica</name>
    <dbReference type="NCBI Taxonomy" id="1564487"/>
    <lineage>
        <taxon>Bacteria</taxon>
        <taxon>Bacillati</taxon>
        <taxon>Bacillota</taxon>
        <taxon>Clostridia</taxon>
        <taxon>Lachnospirales</taxon>
        <taxon>Lachnospiraceae</taxon>
        <taxon>Herbinix</taxon>
    </lineage>
</organism>
<gene>
    <name evidence="1" type="ORF">HHT355_2691</name>
</gene>
<dbReference type="Proteomes" id="UP000236497">
    <property type="component" value="Unassembled WGS sequence"/>
</dbReference>
<accession>A0A0H5SK32</accession>
<dbReference type="EMBL" id="CVTD020000029">
    <property type="protein sequence ID" value="CRZ35872.1"/>
    <property type="molecule type" value="Genomic_DNA"/>
</dbReference>
<dbReference type="InterPro" id="IPR011856">
    <property type="entry name" value="tRNA_endonuc-like_dom_sf"/>
</dbReference>
<evidence type="ECO:0000313" key="1">
    <source>
        <dbReference type="EMBL" id="CRZ35872.1"/>
    </source>
</evidence>
<dbReference type="AlphaFoldDB" id="A0A0H5SK32"/>
<reference evidence="1 2" key="1">
    <citation type="submission" date="2015-06" db="EMBL/GenBank/DDBJ databases">
        <authorList>
            <person name="Wibberg Daniel"/>
        </authorList>
    </citation>
    <scope>NUCLEOTIDE SEQUENCE [LARGE SCALE GENOMIC DNA]</scope>
    <source>
        <strain evidence="1 2">T3/55T</strain>
    </source>
</reference>
<keyword evidence="2" id="KW-1185">Reference proteome</keyword>
<dbReference type="RefSeq" id="WP_103203926.1">
    <property type="nucleotide sequence ID" value="NZ_CVTD020000029.1"/>
</dbReference>
<evidence type="ECO:0008006" key="3">
    <source>
        <dbReference type="Google" id="ProtNLM"/>
    </source>
</evidence>
<protein>
    <recommendedName>
        <fullName evidence="3">RAMA domain-containing protein</fullName>
    </recommendedName>
</protein>